<dbReference type="AlphaFoldDB" id="A0A3S5AGQ3"/>
<evidence type="ECO:0000313" key="2">
    <source>
        <dbReference type="EMBL" id="VEL23458.1"/>
    </source>
</evidence>
<proteinExistence type="predicted"/>
<protein>
    <recommendedName>
        <fullName evidence="1">SEC7 domain-containing protein</fullName>
    </recommendedName>
</protein>
<dbReference type="Proteomes" id="UP000784294">
    <property type="component" value="Unassembled WGS sequence"/>
</dbReference>
<accession>A0A3S5AGQ3</accession>
<dbReference type="InterPro" id="IPR023394">
    <property type="entry name" value="Sec7_C_sf"/>
</dbReference>
<dbReference type="Gene3D" id="1.10.1000.11">
    <property type="entry name" value="Arf Nucleotide-binding Site Opener,domain 2"/>
    <property type="match status" value="1"/>
</dbReference>
<dbReference type="InterPro" id="IPR000904">
    <property type="entry name" value="Sec7_dom"/>
</dbReference>
<dbReference type="Pfam" id="PF01369">
    <property type="entry name" value="Sec7"/>
    <property type="match status" value="1"/>
</dbReference>
<dbReference type="GO" id="GO:0005085">
    <property type="term" value="F:guanyl-nucleotide exchange factor activity"/>
    <property type="evidence" value="ECO:0007669"/>
    <property type="project" value="InterPro"/>
</dbReference>
<comment type="caution">
    <text evidence="2">The sequence shown here is derived from an EMBL/GenBank/DDBJ whole genome shotgun (WGS) entry which is preliminary data.</text>
</comment>
<organism evidence="2 3">
    <name type="scientific">Protopolystoma xenopodis</name>
    <dbReference type="NCBI Taxonomy" id="117903"/>
    <lineage>
        <taxon>Eukaryota</taxon>
        <taxon>Metazoa</taxon>
        <taxon>Spiralia</taxon>
        <taxon>Lophotrochozoa</taxon>
        <taxon>Platyhelminthes</taxon>
        <taxon>Monogenea</taxon>
        <taxon>Polyopisthocotylea</taxon>
        <taxon>Polystomatidea</taxon>
        <taxon>Polystomatidae</taxon>
        <taxon>Protopolystoma</taxon>
    </lineage>
</organism>
<evidence type="ECO:0000259" key="1">
    <source>
        <dbReference type="PROSITE" id="PS50190"/>
    </source>
</evidence>
<dbReference type="OrthoDB" id="430364at2759"/>
<dbReference type="GO" id="GO:0032012">
    <property type="term" value="P:regulation of ARF protein signal transduction"/>
    <property type="evidence" value="ECO:0007669"/>
    <property type="project" value="InterPro"/>
</dbReference>
<feature type="domain" description="SEC7" evidence="1">
    <location>
        <begin position="2"/>
        <end position="118"/>
    </location>
</feature>
<dbReference type="PANTHER" id="PTHR10663:SF342">
    <property type="entry name" value="FI21420P1"/>
    <property type="match status" value="1"/>
</dbReference>
<evidence type="ECO:0000313" key="3">
    <source>
        <dbReference type="Proteomes" id="UP000784294"/>
    </source>
</evidence>
<reference evidence="2" key="1">
    <citation type="submission" date="2018-11" db="EMBL/GenBank/DDBJ databases">
        <authorList>
            <consortium name="Pathogen Informatics"/>
        </authorList>
    </citation>
    <scope>NUCLEOTIDE SEQUENCE</scope>
</reference>
<sequence length="194" mass="22463">MLIDMKGLEVEEALRKMMGNIHPDGEAQKISSLIRTFQEAYIRQNPEKAGIEFHDPETIETLAYSILMLHTDLYNPNVNRHGRRMTVGDFIKNNQEIDGGRDLPNEWLVSIYSRIEAEEFKTLPDLTDKLRYIDRLLKGPLKPETFVQRYRRLIGWTFAQEVSGELLISKRSIELSVIYADSKPDDNIIAGKKR</sequence>
<name>A0A3S5AGQ3_9PLAT</name>
<dbReference type="PANTHER" id="PTHR10663">
    <property type="entry name" value="GUANYL-NUCLEOTIDE EXCHANGE FACTOR"/>
    <property type="match status" value="1"/>
</dbReference>
<dbReference type="SUPFAM" id="SSF48425">
    <property type="entry name" value="Sec7 domain"/>
    <property type="match status" value="1"/>
</dbReference>
<dbReference type="GO" id="GO:0030036">
    <property type="term" value="P:actin cytoskeleton organization"/>
    <property type="evidence" value="ECO:0007669"/>
    <property type="project" value="TreeGrafter"/>
</dbReference>
<gene>
    <name evidence="2" type="ORF">PXEA_LOCUS16898</name>
</gene>
<dbReference type="EMBL" id="CAAALY010062058">
    <property type="protein sequence ID" value="VEL23458.1"/>
    <property type="molecule type" value="Genomic_DNA"/>
</dbReference>
<dbReference type="SMART" id="SM00222">
    <property type="entry name" value="Sec7"/>
    <property type="match status" value="1"/>
</dbReference>
<keyword evidence="3" id="KW-1185">Reference proteome</keyword>
<dbReference type="PROSITE" id="PS50190">
    <property type="entry name" value="SEC7"/>
    <property type="match status" value="1"/>
</dbReference>
<dbReference type="InterPro" id="IPR035999">
    <property type="entry name" value="Sec7_dom_sf"/>
</dbReference>